<dbReference type="EMBL" id="AWTP01000107">
    <property type="protein sequence ID" value="KGH12155.1"/>
    <property type="molecule type" value="Genomic_DNA"/>
</dbReference>
<sequence length="241" mass="26334">MHKTPAQQHMLRVTTELQAAQASAFNPHGETQGTAYELQMAQLYEFKKRLKDMQSMEGKAKLKATMLPEMAPYLDGVLAADAGTQDEVLMTALIWSIDAGEYRRALQLAEYAVRHNLKMPDQYQRTLATALQDEFADAVLTGALVGDEAMAIAGQVLQLTFELDSHDQAKAKLYKAGGYALLGKTTTNGGDLKAVRLEACQKALPLLRQAMSLHAGIGVKKDIERLEQRLKAAGLPLNPAP</sequence>
<evidence type="ECO:0000313" key="2">
    <source>
        <dbReference type="Proteomes" id="UP000029549"/>
    </source>
</evidence>
<reference evidence="1 2" key="1">
    <citation type="submission" date="2013-09" db="EMBL/GenBank/DDBJ databases">
        <title>High correlation between genotypes and phenotypes of environmental bacteria Comamonas testosteroni strains.</title>
        <authorList>
            <person name="Liu L."/>
            <person name="Zhu W."/>
            <person name="Xia X."/>
            <person name="Xu B."/>
            <person name="Luo M."/>
            <person name="Wang G."/>
        </authorList>
    </citation>
    <scope>NUCLEOTIDE SEQUENCE [LARGE SCALE GENOMIC DNA]</scope>
    <source>
        <strain evidence="1 2">DF2</strain>
    </source>
</reference>
<organism evidence="1 2">
    <name type="scientific">Comamonas thiooxydans</name>
    <dbReference type="NCBI Taxonomy" id="363952"/>
    <lineage>
        <taxon>Bacteria</taxon>
        <taxon>Pseudomonadati</taxon>
        <taxon>Pseudomonadota</taxon>
        <taxon>Betaproteobacteria</taxon>
        <taxon>Burkholderiales</taxon>
        <taxon>Comamonadaceae</taxon>
        <taxon>Comamonas</taxon>
    </lineage>
</organism>
<dbReference type="GO" id="GO:0004519">
    <property type="term" value="F:endonuclease activity"/>
    <property type="evidence" value="ECO:0007669"/>
    <property type="project" value="InterPro"/>
</dbReference>
<dbReference type="AlphaFoldDB" id="A0A0E3BUK5"/>
<dbReference type="Proteomes" id="UP000029549">
    <property type="component" value="Unassembled WGS sequence"/>
</dbReference>
<evidence type="ECO:0000313" key="1">
    <source>
        <dbReference type="EMBL" id="KGH12155.1"/>
    </source>
</evidence>
<dbReference type="RefSeq" id="WP_034396931.1">
    <property type="nucleotide sequence ID" value="NZ_AWTO01000206.1"/>
</dbReference>
<dbReference type="InterPro" id="IPR010270">
    <property type="entry name" value="Phage_P2_GpM"/>
</dbReference>
<gene>
    <name evidence="1" type="ORF">P608_11530</name>
</gene>
<comment type="caution">
    <text evidence="1">The sequence shown here is derived from an EMBL/GenBank/DDBJ whole genome shotgun (WGS) entry which is preliminary data.</text>
</comment>
<accession>A0A0E3BUK5</accession>
<protein>
    <submittedName>
        <fullName evidence="1">Terminase</fullName>
    </submittedName>
</protein>
<dbReference type="GO" id="GO:0003677">
    <property type="term" value="F:DNA binding"/>
    <property type="evidence" value="ECO:0007669"/>
    <property type="project" value="InterPro"/>
</dbReference>
<dbReference type="Pfam" id="PF05944">
    <property type="entry name" value="Phage_term_smal"/>
    <property type="match status" value="1"/>
</dbReference>
<name>A0A0E3BUK5_9BURK</name>
<proteinExistence type="predicted"/>
<keyword evidence="2" id="KW-1185">Reference proteome</keyword>